<dbReference type="GeneID" id="37268328"/>
<gene>
    <name evidence="4" type="ORF">FA09DRAFT_314866</name>
</gene>
<dbReference type="STRING" id="58919.A0A316ZEU2"/>
<dbReference type="Gene3D" id="2.40.50.140">
    <property type="entry name" value="Nucleic acid-binding proteins"/>
    <property type="match status" value="1"/>
</dbReference>
<accession>A0A316ZEU2</accession>
<dbReference type="PROSITE" id="PS50935">
    <property type="entry name" value="SSB"/>
    <property type="match status" value="1"/>
</dbReference>
<dbReference type="GO" id="GO:0003697">
    <property type="term" value="F:single-stranded DNA binding"/>
    <property type="evidence" value="ECO:0007669"/>
    <property type="project" value="InterPro"/>
</dbReference>
<sequence length="147" mass="15717">MFSALRSAVPARRAAVRALSTSAPRADVARMQLLGRLVADPETRQTRAGKDYVRYVVATTDPLGPPGEEGGERPEPTTSYHNIFAFGESAVQRLSTIGKGTQVLVDADFRLARQPSEDGAAPAQTNILVQHRSIAVISRPKPAEPAA</sequence>
<dbReference type="OrthoDB" id="1078367at2759"/>
<dbReference type="InterPro" id="IPR012340">
    <property type="entry name" value="NA-bd_OB-fold"/>
</dbReference>
<dbReference type="SUPFAM" id="SSF50249">
    <property type="entry name" value="Nucleic acid-binding proteins"/>
    <property type="match status" value="1"/>
</dbReference>
<evidence type="ECO:0000256" key="1">
    <source>
        <dbReference type="ARBA" id="ARBA00023125"/>
    </source>
</evidence>
<organism evidence="4 5">
    <name type="scientific">Tilletiopsis washingtonensis</name>
    <dbReference type="NCBI Taxonomy" id="58919"/>
    <lineage>
        <taxon>Eukaryota</taxon>
        <taxon>Fungi</taxon>
        <taxon>Dikarya</taxon>
        <taxon>Basidiomycota</taxon>
        <taxon>Ustilaginomycotina</taxon>
        <taxon>Exobasidiomycetes</taxon>
        <taxon>Entylomatales</taxon>
        <taxon>Entylomatales incertae sedis</taxon>
        <taxon>Tilletiopsis</taxon>
    </lineage>
</organism>
<dbReference type="EMBL" id="KZ819285">
    <property type="protein sequence ID" value="PWO00271.1"/>
    <property type="molecule type" value="Genomic_DNA"/>
</dbReference>
<protein>
    <recommendedName>
        <fullName evidence="6">Nucleic acid-binding protein</fullName>
    </recommendedName>
</protein>
<evidence type="ECO:0000313" key="4">
    <source>
        <dbReference type="EMBL" id="PWO00271.1"/>
    </source>
</evidence>
<keyword evidence="5" id="KW-1185">Reference proteome</keyword>
<evidence type="ECO:0000313" key="5">
    <source>
        <dbReference type="Proteomes" id="UP000245946"/>
    </source>
</evidence>
<feature type="region of interest" description="Disordered" evidence="3">
    <location>
        <begin position="59"/>
        <end position="79"/>
    </location>
</feature>
<evidence type="ECO:0000256" key="2">
    <source>
        <dbReference type="PROSITE-ProRule" id="PRU00252"/>
    </source>
</evidence>
<proteinExistence type="predicted"/>
<dbReference type="Proteomes" id="UP000245946">
    <property type="component" value="Unassembled WGS sequence"/>
</dbReference>
<reference evidence="4 5" key="1">
    <citation type="journal article" date="2018" name="Mol. Biol. Evol.">
        <title>Broad Genomic Sampling Reveals a Smut Pathogenic Ancestry of the Fungal Clade Ustilaginomycotina.</title>
        <authorList>
            <person name="Kijpornyongpan T."/>
            <person name="Mondo S.J."/>
            <person name="Barry K."/>
            <person name="Sandor L."/>
            <person name="Lee J."/>
            <person name="Lipzen A."/>
            <person name="Pangilinan J."/>
            <person name="LaButti K."/>
            <person name="Hainaut M."/>
            <person name="Henrissat B."/>
            <person name="Grigoriev I.V."/>
            <person name="Spatafora J.W."/>
            <person name="Aime M.C."/>
        </authorList>
    </citation>
    <scope>NUCLEOTIDE SEQUENCE [LARGE SCALE GENOMIC DNA]</scope>
    <source>
        <strain evidence="4 5">MCA 4186</strain>
    </source>
</reference>
<name>A0A316ZEU2_9BASI</name>
<dbReference type="Pfam" id="PF00436">
    <property type="entry name" value="SSB"/>
    <property type="match status" value="1"/>
</dbReference>
<dbReference type="CDD" id="cd04496">
    <property type="entry name" value="SSB_OBF"/>
    <property type="match status" value="1"/>
</dbReference>
<evidence type="ECO:0008006" key="6">
    <source>
        <dbReference type="Google" id="ProtNLM"/>
    </source>
</evidence>
<dbReference type="InterPro" id="IPR000424">
    <property type="entry name" value="Primosome_PriB/ssb"/>
</dbReference>
<dbReference type="RefSeq" id="XP_025600549.1">
    <property type="nucleotide sequence ID" value="XM_025740784.1"/>
</dbReference>
<keyword evidence="1 2" id="KW-0238">DNA-binding</keyword>
<dbReference type="AlphaFoldDB" id="A0A316ZEU2"/>
<evidence type="ECO:0000256" key="3">
    <source>
        <dbReference type="SAM" id="MobiDB-lite"/>
    </source>
</evidence>